<evidence type="ECO:0000256" key="4">
    <source>
        <dbReference type="ARBA" id="ARBA00022989"/>
    </source>
</evidence>
<keyword evidence="8" id="KW-0167">Capsid protein</keyword>
<feature type="transmembrane region" description="Helical" evidence="6">
    <location>
        <begin position="6"/>
        <end position="24"/>
    </location>
</feature>
<keyword evidence="8" id="KW-0946">Virion</keyword>
<dbReference type="Pfam" id="PF17537">
    <property type="entry name" value="DUF5455"/>
    <property type="match status" value="1"/>
</dbReference>
<evidence type="ECO:0000256" key="6">
    <source>
        <dbReference type="SAM" id="Phobius"/>
    </source>
</evidence>
<sequence length="106" mass="11325">MPILGALLSGLLTWLGSLFGELMVRRIANNLLLVGVFVAAFATLVALMKATASALFGMLPTNQWIAMGVYVAFPPVSAYCLSAVCTVWAGCALYRWQLKSLELAGK</sequence>
<evidence type="ECO:0000256" key="1">
    <source>
        <dbReference type="ARBA" id="ARBA00004551"/>
    </source>
</evidence>
<gene>
    <name evidence="8" type="ORF">LH706_25890</name>
    <name evidence="7" type="ORF">RUN215_v1_440012</name>
</gene>
<geneLocation type="plasmid" evidence="8">
    <name>p1</name>
</geneLocation>
<evidence type="ECO:0000313" key="8">
    <source>
        <dbReference type="EMBL" id="UZF17382.1"/>
    </source>
</evidence>
<keyword evidence="4 6" id="KW-1133">Transmembrane helix</keyword>
<keyword evidence="8" id="KW-0614">Plasmid</keyword>
<protein>
    <submittedName>
        <fullName evidence="8">Minor coat protein</fullName>
    </submittedName>
</protein>
<feature type="transmembrane region" description="Helical" evidence="6">
    <location>
        <begin position="31"/>
        <end position="56"/>
    </location>
</feature>
<dbReference type="GO" id="GO:0033644">
    <property type="term" value="C:host cell membrane"/>
    <property type="evidence" value="ECO:0007669"/>
    <property type="project" value="UniProtKB-SubCell"/>
</dbReference>
<evidence type="ECO:0000256" key="3">
    <source>
        <dbReference type="ARBA" id="ARBA00022870"/>
    </source>
</evidence>
<name>A0A0S4WUF8_RALSL</name>
<dbReference type="AlphaFoldDB" id="A0A0S4WUF8"/>
<evidence type="ECO:0000313" key="7">
    <source>
        <dbReference type="EMBL" id="CUV55166.1"/>
    </source>
</evidence>
<reference evidence="8" key="2">
    <citation type="submission" date="2021-10" db="EMBL/GenBank/DDBJ databases">
        <title>Complete genome sequences of five Ralstonia solancearum strains isolated from sunflower.</title>
        <authorList>
            <person name="She X."/>
            <person name="He Z."/>
        </authorList>
    </citation>
    <scope>NUCLEOTIDE SEQUENCE</scope>
    <source>
        <strain evidence="8">RS638</strain>
        <plasmid evidence="8">p1</plasmid>
    </source>
</reference>
<dbReference type="EMBL" id="CP085044">
    <property type="protein sequence ID" value="UZF17382.1"/>
    <property type="molecule type" value="Genomic_DNA"/>
</dbReference>
<keyword evidence="2 6" id="KW-0812">Transmembrane</keyword>
<evidence type="ECO:0000256" key="2">
    <source>
        <dbReference type="ARBA" id="ARBA00022692"/>
    </source>
</evidence>
<dbReference type="EMBL" id="LN899820">
    <property type="protein sequence ID" value="CUV55166.1"/>
    <property type="molecule type" value="Genomic_DNA"/>
</dbReference>
<dbReference type="InterPro" id="IPR035210">
    <property type="entry name" value="DUF5455"/>
</dbReference>
<reference evidence="7" key="1">
    <citation type="submission" date="2015-10" db="EMBL/GenBank/DDBJ databases">
        <authorList>
            <person name="Gilbert D.G."/>
        </authorList>
    </citation>
    <scope>NUCLEOTIDE SEQUENCE</scope>
    <source>
        <strain evidence="7">Phyl III-seqv23</strain>
    </source>
</reference>
<feature type="transmembrane region" description="Helical" evidence="6">
    <location>
        <begin position="76"/>
        <end position="96"/>
    </location>
</feature>
<proteinExistence type="predicted"/>
<keyword evidence="5 6" id="KW-0472">Membrane</keyword>
<comment type="subcellular location">
    <subcellularLocation>
        <location evidence="1">Host membrane</location>
    </subcellularLocation>
</comment>
<keyword evidence="3" id="KW-1043">Host membrane</keyword>
<evidence type="ECO:0000256" key="5">
    <source>
        <dbReference type="ARBA" id="ARBA00023136"/>
    </source>
</evidence>
<accession>A0A0S4WUF8</accession>
<organism evidence="7">
    <name type="scientific">Ralstonia solanacearum</name>
    <name type="common">Pseudomonas solanacearum</name>
    <dbReference type="NCBI Taxonomy" id="305"/>
    <lineage>
        <taxon>Bacteria</taxon>
        <taxon>Pseudomonadati</taxon>
        <taxon>Pseudomonadota</taxon>
        <taxon>Betaproteobacteria</taxon>
        <taxon>Burkholderiales</taxon>
        <taxon>Burkholderiaceae</taxon>
        <taxon>Ralstonia</taxon>
        <taxon>Ralstonia solanacearum species complex</taxon>
    </lineage>
</organism>